<organism evidence="3 4">
    <name type="scientific">Persicobacter psychrovividus</name>
    <dbReference type="NCBI Taxonomy" id="387638"/>
    <lineage>
        <taxon>Bacteria</taxon>
        <taxon>Pseudomonadati</taxon>
        <taxon>Bacteroidota</taxon>
        <taxon>Cytophagia</taxon>
        <taxon>Cytophagales</taxon>
        <taxon>Persicobacteraceae</taxon>
        <taxon>Persicobacter</taxon>
    </lineage>
</organism>
<geneLocation type="plasmid" evidence="3 4">
    <name>pPP6</name>
</geneLocation>
<protein>
    <recommendedName>
        <fullName evidence="5">DNA repair protein</fullName>
    </recommendedName>
</protein>
<keyword evidence="3" id="KW-0614">Plasmid</keyword>
<evidence type="ECO:0000313" key="3">
    <source>
        <dbReference type="EMBL" id="BDD02065.1"/>
    </source>
</evidence>
<feature type="domain" description="Cas6b C-terminal" evidence="1">
    <location>
        <begin position="110"/>
        <end position="219"/>
    </location>
</feature>
<name>A0ABM7VM71_9BACT</name>
<evidence type="ECO:0008006" key="5">
    <source>
        <dbReference type="Google" id="ProtNLM"/>
    </source>
</evidence>
<keyword evidence="4" id="KW-1185">Reference proteome</keyword>
<dbReference type="Pfam" id="PF17955">
    <property type="entry name" value="Cas6b_N"/>
    <property type="match status" value="1"/>
</dbReference>
<gene>
    <name evidence="3" type="ORF">PEPS_43450</name>
</gene>
<proteinExistence type="predicted"/>
<dbReference type="EMBL" id="AP025298">
    <property type="protein sequence ID" value="BDD02065.1"/>
    <property type="molecule type" value="Genomic_DNA"/>
</dbReference>
<dbReference type="RefSeq" id="WP_338399358.1">
    <property type="nucleotide sequence ID" value="NZ_AP025298.1"/>
</dbReference>
<accession>A0ABM7VM71</accession>
<sequence>MKQIKYLTVKFDAPIKFHEVPAFRGAISAKVPRSSVLFHNHDGDKLRYAYPLIQYKRIKGNASLVCLGEGMESVREFFLNKDWAIEVSGRKIPMEITDFNMKDIQLAVQKEKKQYIIRSWMPLSSETLKVYQEKEWLSERIAMLESKLVGNILAMAKGLDWRIQDQIECSIIDIINQQSSTFKKQKMLIFDIIFKTNVCLPQAIGLGRKTGFGYGVVSKWNK</sequence>
<evidence type="ECO:0000313" key="4">
    <source>
        <dbReference type="Proteomes" id="UP001354989"/>
    </source>
</evidence>
<reference evidence="3 4" key="1">
    <citation type="submission" date="2021-12" db="EMBL/GenBank/DDBJ databases">
        <title>Genome sequencing of bacteria with rrn-lacking chromosome and rrn-plasmid.</title>
        <authorList>
            <person name="Anda M."/>
            <person name="Iwasaki W."/>
        </authorList>
    </citation>
    <scope>NUCLEOTIDE SEQUENCE [LARGE SCALE GENOMIC DNA]</scope>
    <source>
        <strain evidence="3 4">NBRC 101262</strain>
        <plasmid evidence="3 4">pPP6</plasmid>
    </source>
</reference>
<feature type="domain" description="Cas6b N-terminal" evidence="2">
    <location>
        <begin position="3"/>
        <end position="104"/>
    </location>
</feature>
<evidence type="ECO:0000259" key="2">
    <source>
        <dbReference type="Pfam" id="PF17955"/>
    </source>
</evidence>
<dbReference type="InterPro" id="IPR020209">
    <property type="entry name" value="Cas6b_C"/>
</dbReference>
<dbReference type="Pfam" id="PF17262">
    <property type="entry name" value="Cas6b_C"/>
    <property type="match status" value="1"/>
</dbReference>
<dbReference type="InterPro" id="IPR041528">
    <property type="entry name" value="Cas6b_N"/>
</dbReference>
<evidence type="ECO:0000259" key="1">
    <source>
        <dbReference type="Pfam" id="PF17262"/>
    </source>
</evidence>
<dbReference type="Proteomes" id="UP001354989">
    <property type="component" value="Plasmid pPP6"/>
</dbReference>